<accession>A0AAD4I4Y9</accession>
<dbReference type="PROSITE" id="PS50088">
    <property type="entry name" value="ANK_REPEAT"/>
    <property type="match status" value="2"/>
</dbReference>
<dbReference type="Pfam" id="PF00023">
    <property type="entry name" value="Ank"/>
    <property type="match status" value="2"/>
</dbReference>
<proteinExistence type="predicted"/>
<dbReference type="SUPFAM" id="SSF48403">
    <property type="entry name" value="Ankyrin repeat"/>
    <property type="match status" value="1"/>
</dbReference>
<comment type="caution">
    <text evidence="4">The sequence shown here is derived from an EMBL/GenBank/DDBJ whole genome shotgun (WGS) entry which is preliminary data.</text>
</comment>
<dbReference type="Gene3D" id="1.25.40.20">
    <property type="entry name" value="Ankyrin repeat-containing domain"/>
    <property type="match status" value="1"/>
</dbReference>
<dbReference type="Proteomes" id="UP001199106">
    <property type="component" value="Unassembled WGS sequence"/>
</dbReference>
<evidence type="ECO:0000313" key="4">
    <source>
        <dbReference type="EMBL" id="KAG9185502.1"/>
    </source>
</evidence>
<reference evidence="4" key="1">
    <citation type="submission" date="2021-07" db="EMBL/GenBank/DDBJ databases">
        <title>Genome Resource of American Ginseng Black Spot Pathogen Alternaria panax.</title>
        <authorList>
            <person name="Qiu C."/>
            <person name="Wang W."/>
            <person name="Liu Z."/>
        </authorList>
    </citation>
    <scope>NUCLEOTIDE SEQUENCE</scope>
    <source>
        <strain evidence="4">BNCC115425</strain>
    </source>
</reference>
<dbReference type="InterPro" id="IPR036770">
    <property type="entry name" value="Ankyrin_rpt-contain_sf"/>
</dbReference>
<dbReference type="InterPro" id="IPR002110">
    <property type="entry name" value="Ankyrin_rpt"/>
</dbReference>
<dbReference type="PANTHER" id="PTHR24173">
    <property type="entry name" value="ANKYRIN REPEAT CONTAINING"/>
    <property type="match status" value="1"/>
</dbReference>
<evidence type="ECO:0000256" key="2">
    <source>
        <dbReference type="ARBA" id="ARBA00023043"/>
    </source>
</evidence>
<dbReference type="PROSITE" id="PS50297">
    <property type="entry name" value="ANK_REP_REGION"/>
    <property type="match status" value="2"/>
</dbReference>
<feature type="repeat" description="ANK" evidence="3">
    <location>
        <begin position="4"/>
        <end position="36"/>
    </location>
</feature>
<dbReference type="SMART" id="SM00248">
    <property type="entry name" value="ANK"/>
    <property type="match status" value="5"/>
</dbReference>
<name>A0AAD4I4Y9_9PLEO</name>
<keyword evidence="5" id="KW-1185">Reference proteome</keyword>
<feature type="repeat" description="ANK" evidence="3">
    <location>
        <begin position="52"/>
        <end position="76"/>
    </location>
</feature>
<sequence>MSYRGFSPLTRAIKDGDKDTVKWLIDAGADASPEDRSPAYRSGLPNGFMDVPEQTPLMVAASTRHKDIVELLLSTGKAETNARDDRGWTALRATIPYSQDEIMELLLRSGDIDIEARDNNGSTALIQAASTGSPSAAELLLGIGKADVNAKDNAMSTPLIVAVGAGQARLVELLLATGKVELN</sequence>
<keyword evidence="1" id="KW-0677">Repeat</keyword>
<evidence type="ECO:0000313" key="5">
    <source>
        <dbReference type="Proteomes" id="UP001199106"/>
    </source>
</evidence>
<dbReference type="AlphaFoldDB" id="A0AAD4I4Y9"/>
<dbReference type="EMBL" id="JAANER010000011">
    <property type="protein sequence ID" value="KAG9185502.1"/>
    <property type="molecule type" value="Genomic_DNA"/>
</dbReference>
<keyword evidence="2 3" id="KW-0040">ANK repeat</keyword>
<protein>
    <recommendedName>
        <fullName evidence="6">Ankyrin</fullName>
    </recommendedName>
</protein>
<evidence type="ECO:0000256" key="3">
    <source>
        <dbReference type="PROSITE-ProRule" id="PRU00023"/>
    </source>
</evidence>
<evidence type="ECO:0008006" key="6">
    <source>
        <dbReference type="Google" id="ProtNLM"/>
    </source>
</evidence>
<gene>
    <name evidence="4" type="ORF">G6011_08046</name>
</gene>
<dbReference type="Pfam" id="PF12796">
    <property type="entry name" value="Ank_2"/>
    <property type="match status" value="1"/>
</dbReference>
<organism evidence="4 5">
    <name type="scientific">Alternaria panax</name>
    <dbReference type="NCBI Taxonomy" id="48097"/>
    <lineage>
        <taxon>Eukaryota</taxon>
        <taxon>Fungi</taxon>
        <taxon>Dikarya</taxon>
        <taxon>Ascomycota</taxon>
        <taxon>Pezizomycotina</taxon>
        <taxon>Dothideomycetes</taxon>
        <taxon>Pleosporomycetidae</taxon>
        <taxon>Pleosporales</taxon>
        <taxon>Pleosporineae</taxon>
        <taxon>Pleosporaceae</taxon>
        <taxon>Alternaria</taxon>
        <taxon>Alternaria sect. Panax</taxon>
    </lineage>
</organism>
<evidence type="ECO:0000256" key="1">
    <source>
        <dbReference type="ARBA" id="ARBA00022737"/>
    </source>
</evidence>
<dbReference type="PANTHER" id="PTHR24173:SF74">
    <property type="entry name" value="ANKYRIN REPEAT DOMAIN-CONTAINING PROTEIN 16"/>
    <property type="match status" value="1"/>
</dbReference>